<dbReference type="InterPro" id="IPR017996">
    <property type="entry name" value="MRJP/yellow-related"/>
</dbReference>
<feature type="compositionally biased region" description="Low complexity" evidence="4">
    <location>
        <begin position="238"/>
        <end position="288"/>
    </location>
</feature>
<keyword evidence="6" id="KW-1185">Reference proteome</keyword>
<feature type="region of interest" description="Disordered" evidence="4">
    <location>
        <begin position="233"/>
        <end position="293"/>
    </location>
</feature>
<evidence type="ECO:0000256" key="3">
    <source>
        <dbReference type="ARBA" id="ARBA00022525"/>
    </source>
</evidence>
<dbReference type="GO" id="GO:0005576">
    <property type="term" value="C:extracellular region"/>
    <property type="evidence" value="ECO:0007669"/>
    <property type="project" value="UniProtKB-SubCell"/>
</dbReference>
<dbReference type="Gene3D" id="2.120.10.30">
    <property type="entry name" value="TolB, C-terminal domain"/>
    <property type="match status" value="1"/>
</dbReference>
<feature type="compositionally biased region" description="Basic and acidic residues" evidence="4">
    <location>
        <begin position="94"/>
        <end position="110"/>
    </location>
</feature>
<proteinExistence type="inferred from homology"/>
<evidence type="ECO:0000313" key="5">
    <source>
        <dbReference type="EMBL" id="KAK3928494.1"/>
    </source>
</evidence>
<dbReference type="EMBL" id="JAHWGI010001331">
    <property type="protein sequence ID" value="KAK3928494.1"/>
    <property type="molecule type" value="Genomic_DNA"/>
</dbReference>
<evidence type="ECO:0000313" key="6">
    <source>
        <dbReference type="Proteomes" id="UP001219518"/>
    </source>
</evidence>
<dbReference type="Pfam" id="PF03022">
    <property type="entry name" value="MRJP"/>
    <property type="match status" value="1"/>
</dbReference>
<dbReference type="Proteomes" id="UP001219518">
    <property type="component" value="Unassembled WGS sequence"/>
</dbReference>
<dbReference type="AlphaFoldDB" id="A0AAE1HW24"/>
<dbReference type="PRINTS" id="PR01366">
    <property type="entry name" value="ROYALJELLY"/>
</dbReference>
<dbReference type="FunFam" id="2.120.10.30:FF:000045">
    <property type="entry name" value="Blast:Protein yellow"/>
    <property type="match status" value="1"/>
</dbReference>
<evidence type="ECO:0000256" key="1">
    <source>
        <dbReference type="ARBA" id="ARBA00004613"/>
    </source>
</evidence>
<organism evidence="5 6">
    <name type="scientific">Frankliniella fusca</name>
    <dbReference type="NCBI Taxonomy" id="407009"/>
    <lineage>
        <taxon>Eukaryota</taxon>
        <taxon>Metazoa</taxon>
        <taxon>Ecdysozoa</taxon>
        <taxon>Arthropoda</taxon>
        <taxon>Hexapoda</taxon>
        <taxon>Insecta</taxon>
        <taxon>Pterygota</taxon>
        <taxon>Neoptera</taxon>
        <taxon>Paraneoptera</taxon>
        <taxon>Thysanoptera</taxon>
        <taxon>Terebrantia</taxon>
        <taxon>Thripoidea</taxon>
        <taxon>Thripidae</taxon>
        <taxon>Frankliniella</taxon>
    </lineage>
</organism>
<protein>
    <submittedName>
        <fullName evidence="5">Protein yellow</fullName>
    </submittedName>
</protein>
<comment type="subcellular location">
    <subcellularLocation>
        <location evidence="1">Secreted</location>
    </subcellularLocation>
</comment>
<dbReference type="PANTHER" id="PTHR10009">
    <property type="entry name" value="PROTEIN YELLOW-RELATED"/>
    <property type="match status" value="1"/>
</dbReference>
<reference evidence="5" key="2">
    <citation type="journal article" date="2023" name="BMC Genomics">
        <title>Pest status, molecular evolution, and epigenetic factors derived from the genome assembly of Frankliniella fusca, a thysanopteran phytovirus vector.</title>
        <authorList>
            <person name="Catto M.A."/>
            <person name="Labadie P.E."/>
            <person name="Jacobson A.L."/>
            <person name="Kennedy G.G."/>
            <person name="Srinivasan R."/>
            <person name="Hunt B.G."/>
        </authorList>
    </citation>
    <scope>NUCLEOTIDE SEQUENCE</scope>
    <source>
        <strain evidence="5">PL_HMW_Pooled</strain>
    </source>
</reference>
<accession>A0AAE1HW24</accession>
<keyword evidence="3" id="KW-0964">Secreted</keyword>
<feature type="region of interest" description="Disordered" evidence="4">
    <location>
        <begin position="59"/>
        <end position="213"/>
    </location>
</feature>
<feature type="compositionally biased region" description="Low complexity" evidence="4">
    <location>
        <begin position="111"/>
        <end position="126"/>
    </location>
</feature>
<gene>
    <name evidence="5" type="ORF">KUF71_016741</name>
</gene>
<name>A0AAE1HW24_9NEOP</name>
<feature type="compositionally biased region" description="Low complexity" evidence="4">
    <location>
        <begin position="59"/>
        <end position="73"/>
    </location>
</feature>
<dbReference type="PANTHER" id="PTHR10009:SF13">
    <property type="entry name" value="DOPAMINECHROME TAUTOMERASE"/>
    <property type="match status" value="1"/>
</dbReference>
<comment type="similarity">
    <text evidence="2">Belongs to the major royal jelly protein family.</text>
</comment>
<evidence type="ECO:0000256" key="4">
    <source>
        <dbReference type="SAM" id="MobiDB-lite"/>
    </source>
</evidence>
<evidence type="ECO:0000256" key="2">
    <source>
        <dbReference type="ARBA" id="ARBA00009127"/>
    </source>
</evidence>
<reference evidence="5" key="1">
    <citation type="submission" date="2021-07" db="EMBL/GenBank/DDBJ databases">
        <authorList>
            <person name="Catto M.A."/>
            <person name="Jacobson A."/>
            <person name="Kennedy G."/>
            <person name="Labadie P."/>
            <person name="Hunt B.G."/>
            <person name="Srinivasan R."/>
        </authorList>
    </citation>
    <scope>NUCLEOTIDE SEQUENCE</scope>
    <source>
        <strain evidence="5">PL_HMW_Pooled</strain>
        <tissue evidence="5">Head</tissue>
    </source>
</reference>
<sequence>MTSSAVFHLGGAGAGGGVSPAASHFSWNIQHAPNPTGLGTPLLTGADISRSLSPPILDGSWGSSGSSGSSSTSVWPAPSWHSSAGGGDFQQGPYHHDPYRAHDPLRDSFHQQDGLQHGLQDGLEQHALGAPPLQPGLTDAFQGRPLQQEPYDASGFRDDDEQEHEPPAPPATPVQWLSPPQESLQPADPWEQRSPRPGPPGHPGTSQWSSPGQGVVSLLPWFLGMTVVGAADTPAGSTPARGAPNRPTARRPGAANRPGSRPGPARPGTRTSAPAAAAAAGQSPATRTTSNGRLQELYRWKRVDYDFPDEATRAKAIANGDYNPDNNLPLGVETYKDRIFVSIPRWKPGVPATLAYVSRYPEGDASPKLKPYPDWSWHRVPRAGQNDSCQALTSVFRMTADECGRLWVIDSGAVDAIGDIRVVCPPQIVIFDLKTDRLLWRYVIPKTQTKPESLFTNIVVDIRDGQCDDAFAYAADVFRYGLLVYSWREDRSYRLTHNLFFPDPIAARFVLDNVTFRWMDGIFGLALSPVDPKTGDRTMYFHPMASFREFAVQTSVIRNETFANNNPDEFKLLGARGRNQSHSSASAMDRRGVLFFNLVTQDALGCWDSEKPYGRSSVGHVAQDSELINFPNDLKVDREEPQNIWLLSNRLHLYLYRSLSPDEYNFRILTGTVEKATEGTICDPYKIGPKTSVPKEIDACEEL</sequence>
<comment type="caution">
    <text evidence="5">The sequence shown here is derived from an EMBL/GenBank/DDBJ whole genome shotgun (WGS) entry which is preliminary data.</text>
</comment>
<dbReference type="InterPro" id="IPR011042">
    <property type="entry name" value="6-blade_b-propeller_TolB-like"/>
</dbReference>